<evidence type="ECO:0000313" key="2">
    <source>
        <dbReference type="Proteomes" id="UP000230423"/>
    </source>
</evidence>
<dbReference type="EMBL" id="KZ356040">
    <property type="protein sequence ID" value="PIO60149.1"/>
    <property type="molecule type" value="Genomic_DNA"/>
</dbReference>
<accession>A0A2G9TQ66</accession>
<dbReference type="Proteomes" id="UP000230423">
    <property type="component" value="Unassembled WGS sequence"/>
</dbReference>
<name>A0A2G9TQ66_TELCI</name>
<sequence>MPVRGLGGAAIVTVKSRDDLRLSRNGCYILQSSYESTFSFALTNSGNRFVKMTGAPHTCEGIQFTDNFVGEDPEFRPPDDHPISKEDVRLFDQTLRMCTIYVSGFWLSLRAPLSFSN</sequence>
<dbReference type="OrthoDB" id="5799239at2759"/>
<gene>
    <name evidence="1" type="ORF">TELCIR_18361</name>
</gene>
<protein>
    <submittedName>
        <fullName evidence="1">Uncharacterized protein</fullName>
    </submittedName>
</protein>
<evidence type="ECO:0000313" key="1">
    <source>
        <dbReference type="EMBL" id="PIO60149.1"/>
    </source>
</evidence>
<keyword evidence="2" id="KW-1185">Reference proteome</keyword>
<proteinExistence type="predicted"/>
<dbReference type="AlphaFoldDB" id="A0A2G9TQ66"/>
<reference evidence="1 2" key="1">
    <citation type="submission" date="2015-09" db="EMBL/GenBank/DDBJ databases">
        <title>Draft genome of the parasitic nematode Teladorsagia circumcincta isolate WARC Sus (inbred).</title>
        <authorList>
            <person name="Mitreva M."/>
        </authorList>
    </citation>
    <scope>NUCLEOTIDE SEQUENCE [LARGE SCALE GENOMIC DNA]</scope>
    <source>
        <strain evidence="1 2">S</strain>
    </source>
</reference>
<organism evidence="1 2">
    <name type="scientific">Teladorsagia circumcincta</name>
    <name type="common">Brown stomach worm</name>
    <name type="synonym">Ostertagia circumcincta</name>
    <dbReference type="NCBI Taxonomy" id="45464"/>
    <lineage>
        <taxon>Eukaryota</taxon>
        <taxon>Metazoa</taxon>
        <taxon>Ecdysozoa</taxon>
        <taxon>Nematoda</taxon>
        <taxon>Chromadorea</taxon>
        <taxon>Rhabditida</taxon>
        <taxon>Rhabditina</taxon>
        <taxon>Rhabditomorpha</taxon>
        <taxon>Strongyloidea</taxon>
        <taxon>Trichostrongylidae</taxon>
        <taxon>Teladorsagia</taxon>
    </lineage>
</organism>